<feature type="transmembrane region" description="Helical" evidence="2">
    <location>
        <begin position="481"/>
        <end position="500"/>
    </location>
</feature>
<keyword evidence="4" id="KW-1185">Reference proteome</keyword>
<feature type="transmembrane region" description="Helical" evidence="2">
    <location>
        <begin position="368"/>
        <end position="391"/>
    </location>
</feature>
<feature type="transmembrane region" description="Helical" evidence="2">
    <location>
        <begin position="866"/>
        <end position="889"/>
    </location>
</feature>
<feature type="region of interest" description="Disordered" evidence="1">
    <location>
        <begin position="580"/>
        <end position="613"/>
    </location>
</feature>
<dbReference type="AlphaFoldDB" id="A0A420XQH2"/>
<feature type="transmembrane region" description="Helical" evidence="2">
    <location>
        <begin position="327"/>
        <end position="347"/>
    </location>
</feature>
<gene>
    <name evidence="3" type="ORF">CLV35_1990</name>
</gene>
<evidence type="ECO:0000256" key="1">
    <source>
        <dbReference type="SAM" id="MobiDB-lite"/>
    </source>
</evidence>
<evidence type="ECO:0000313" key="4">
    <source>
        <dbReference type="Proteomes" id="UP000281955"/>
    </source>
</evidence>
<keyword evidence="2" id="KW-1133">Transmembrane helix</keyword>
<dbReference type="InParanoid" id="A0A420XQH2"/>
<dbReference type="EMBL" id="RBWV01000011">
    <property type="protein sequence ID" value="RKS75520.1"/>
    <property type="molecule type" value="Genomic_DNA"/>
</dbReference>
<feature type="transmembrane region" description="Helical" evidence="2">
    <location>
        <begin position="813"/>
        <end position="832"/>
    </location>
</feature>
<comment type="caution">
    <text evidence="3">The sequence shown here is derived from an EMBL/GenBank/DDBJ whole genome shotgun (WGS) entry which is preliminary data.</text>
</comment>
<reference evidence="3 4" key="1">
    <citation type="submission" date="2018-10" db="EMBL/GenBank/DDBJ databases">
        <title>Genomic Encyclopedia of Archaeal and Bacterial Type Strains, Phase II (KMG-II): from individual species to whole genera.</title>
        <authorList>
            <person name="Goeker M."/>
        </authorList>
    </citation>
    <scope>NUCLEOTIDE SEQUENCE [LARGE SCALE GENOMIC DNA]</scope>
    <source>
        <strain evidence="3 4">RP-AC37</strain>
    </source>
</reference>
<dbReference type="Proteomes" id="UP000281955">
    <property type="component" value="Unassembled WGS sequence"/>
</dbReference>
<dbReference type="OrthoDB" id="3279764at2"/>
<proteinExistence type="predicted"/>
<accession>A0A420XQH2</accession>
<feature type="transmembrane region" description="Helical" evidence="2">
    <location>
        <begin position="909"/>
        <end position="931"/>
    </location>
</feature>
<feature type="transmembrane region" description="Helical" evidence="2">
    <location>
        <begin position="411"/>
        <end position="437"/>
    </location>
</feature>
<organism evidence="3 4">
    <name type="scientific">Motilibacter peucedani</name>
    <dbReference type="NCBI Taxonomy" id="598650"/>
    <lineage>
        <taxon>Bacteria</taxon>
        <taxon>Bacillati</taxon>
        <taxon>Actinomycetota</taxon>
        <taxon>Actinomycetes</taxon>
        <taxon>Motilibacterales</taxon>
        <taxon>Motilibacteraceae</taxon>
        <taxon>Motilibacter</taxon>
    </lineage>
</organism>
<feature type="transmembrane region" description="Helical" evidence="2">
    <location>
        <begin position="538"/>
        <end position="560"/>
    </location>
</feature>
<sequence length="946" mass="95277">MRPPSPLWLSAALRLPGSGVWGLLVVAAFTVLSAAAASEPLFAEAGRNAAMRSALEAVPPGARAADAPVVRVVGGGGTRRSTDDLAERLRRIPGLTPPHTTAVSVAAELRGRDSGYTFAVEAGGRSVASRVVGIEDPGTHLVAAGASSGAVPAAGVWLPADVASQLGVRPGSLVSLVLRARHLSAATATATVAGTYRTGADGRRPADRPGADYWALLRGALPSDVQFASDTAHLVVADTATARAVSDQTGDELLWLVDAALRADNDTLAGVGRTAAGVEALRAQVVDQDALPSDLSPVSPSVVSGIAIVHGAAQEVADATEHRAGTLSSAAVALGVAAVAAVAVLGLRRRRTEQRLATGLGLRPAFQAALAGIEHLPAAVLGVAAGVPLAYAVIRAVGPPGRIPGTTVHQAAVRGAVTAGAGLVVVVAVALVAALVVVRPSAGTVRRRVPWEALTVVAAATASAGLLTASPEGASSSGLSLLVPLLVTAAVGAVGGRVVTWSTAQLLRRRSATSSGRRASWAGWLALRRLAAPGAERAGVVAVLSSGLGLLLFALCAATSTTATTGDRVAVTSGARATADIEDSSALDPSPPRRPTGRAAQEAVPPAEELAQVHPPPVAPWQTVVWRTRVGIGGSSGNIEVLAVDPDRFAAVASWGTGSELAAARRLMAPLATGDREALRLLAAGQTPVTVPVVAVNYPGMRTGSRVSVQTLATDVPVQVVGTARAFPGLGTMPMLVAPQASMLFQAGPADPRYANGGTSSMAGYFGASLWSSRGAADVDETLQAHHVEPVRTSSELVARQQPQLVAAARGLGYLRTLGLCAGLIALLAFAMHADRSAARARATELMLRRVGLGARGVWAARLLELAAMAAAAVLLAAAGWALVAPMAARLLDPQQGQVVAFDFGLDAGSLAATAGAAVLAVAVAAVVAGARARAEGDEQVLRGAE</sequence>
<keyword evidence="2" id="KW-0812">Transmembrane</keyword>
<feature type="transmembrane region" description="Helical" evidence="2">
    <location>
        <begin position="449"/>
        <end position="469"/>
    </location>
</feature>
<evidence type="ECO:0000256" key="2">
    <source>
        <dbReference type="SAM" id="Phobius"/>
    </source>
</evidence>
<protein>
    <submittedName>
        <fullName evidence="3">Putative ABC transport system permease protein</fullName>
    </submittedName>
</protein>
<evidence type="ECO:0000313" key="3">
    <source>
        <dbReference type="EMBL" id="RKS75520.1"/>
    </source>
</evidence>
<name>A0A420XQH2_9ACTN</name>
<keyword evidence="2" id="KW-0472">Membrane</keyword>
<dbReference type="RefSeq" id="WP_121193281.1">
    <property type="nucleotide sequence ID" value="NZ_RBWV01000011.1"/>
</dbReference>